<protein>
    <submittedName>
        <fullName evidence="2">Uncharacterized protein</fullName>
    </submittedName>
</protein>
<evidence type="ECO:0000313" key="2">
    <source>
        <dbReference type="EMBL" id="RUL84593.1"/>
    </source>
</evidence>
<keyword evidence="3" id="KW-1185">Reference proteome</keyword>
<dbReference type="RefSeq" id="WP_126727266.1">
    <property type="nucleotide sequence ID" value="NZ_RYZH01000048.1"/>
</dbReference>
<dbReference type="OrthoDB" id="9826895at2"/>
<dbReference type="AlphaFoldDB" id="A0A432MFD6"/>
<gene>
    <name evidence="2" type="ORF">TsocGM_20165</name>
</gene>
<accession>A0A432MFD6</accession>
<sequence length="199" mass="22455">MAKRVAPDEREYRPVQESVLRSVLSRRPHEEATAEDGNTLAVIEDGNAVAVVEEPSPAPSAPVIAADVPAAEEKPNAAPRRRTSEARRSHQSGPSAKPSKRKELVREKRMLLSREEEEELETLVSEIARDLGVRVKTSNVLRACVALLFNVKDELRKQCRRTQFSKRPRYNEQTSIANFEENIARLLDTAVRNTKSYDR</sequence>
<name>A0A432MFD6_9BACT</name>
<evidence type="ECO:0000313" key="3">
    <source>
        <dbReference type="Proteomes" id="UP000280296"/>
    </source>
</evidence>
<evidence type="ECO:0000256" key="1">
    <source>
        <dbReference type="SAM" id="MobiDB-lite"/>
    </source>
</evidence>
<dbReference type="EMBL" id="RYZH01000048">
    <property type="protein sequence ID" value="RUL84593.1"/>
    <property type="molecule type" value="Genomic_DNA"/>
</dbReference>
<organism evidence="2 3">
    <name type="scientific">Tautonia sociabilis</name>
    <dbReference type="NCBI Taxonomy" id="2080755"/>
    <lineage>
        <taxon>Bacteria</taxon>
        <taxon>Pseudomonadati</taxon>
        <taxon>Planctomycetota</taxon>
        <taxon>Planctomycetia</taxon>
        <taxon>Isosphaerales</taxon>
        <taxon>Isosphaeraceae</taxon>
        <taxon>Tautonia</taxon>
    </lineage>
</organism>
<reference evidence="2 3" key="1">
    <citation type="submission" date="2018-12" db="EMBL/GenBank/DDBJ databases">
        <authorList>
            <person name="Toschakov S.V."/>
        </authorList>
    </citation>
    <scope>NUCLEOTIDE SEQUENCE [LARGE SCALE GENOMIC DNA]</scope>
    <source>
        <strain evidence="2 3">GM2012</strain>
    </source>
</reference>
<proteinExistence type="predicted"/>
<dbReference type="Proteomes" id="UP000280296">
    <property type="component" value="Unassembled WGS sequence"/>
</dbReference>
<comment type="caution">
    <text evidence="2">The sequence shown here is derived from an EMBL/GenBank/DDBJ whole genome shotgun (WGS) entry which is preliminary data.</text>
</comment>
<feature type="compositionally biased region" description="Low complexity" evidence="1">
    <location>
        <begin position="52"/>
        <end position="69"/>
    </location>
</feature>
<feature type="region of interest" description="Disordered" evidence="1">
    <location>
        <begin position="52"/>
        <end position="104"/>
    </location>
</feature>
<reference evidence="2 3" key="2">
    <citation type="submission" date="2019-01" db="EMBL/GenBank/DDBJ databases">
        <title>Tautonia sociabilis, a novel thermotolerant planctomycete of Isosphaeraceae family, isolated from a 4000 m deep subterranean habitat.</title>
        <authorList>
            <person name="Kovaleva O.L."/>
            <person name="Elcheninov A.G."/>
            <person name="Van Heerden E."/>
            <person name="Toshchakov S.V."/>
            <person name="Novikov A."/>
            <person name="Bonch-Osmolovskaya E.A."/>
            <person name="Kublanov I.V."/>
        </authorList>
    </citation>
    <scope>NUCLEOTIDE SEQUENCE [LARGE SCALE GENOMIC DNA]</scope>
    <source>
        <strain evidence="2 3">GM2012</strain>
    </source>
</reference>